<organism evidence="3 4">
    <name type="scientific">Blastococcus brunescens</name>
    <dbReference type="NCBI Taxonomy" id="1564165"/>
    <lineage>
        <taxon>Bacteria</taxon>
        <taxon>Bacillati</taxon>
        <taxon>Actinomycetota</taxon>
        <taxon>Actinomycetes</taxon>
        <taxon>Geodermatophilales</taxon>
        <taxon>Geodermatophilaceae</taxon>
        <taxon>Blastococcus</taxon>
    </lineage>
</organism>
<reference evidence="3 4" key="1">
    <citation type="submission" date="2023-12" db="EMBL/GenBank/DDBJ databases">
        <title>Blastococcus brunescens sp. nov., an actonobacterium isolated from sandstone collected in sahara desert.</title>
        <authorList>
            <person name="Gtari M."/>
            <person name="Ghodhbane F."/>
        </authorList>
    </citation>
    <scope>NUCLEOTIDE SEQUENCE [LARGE SCALE GENOMIC DNA]</scope>
    <source>
        <strain evidence="3 4">BMG 8361</strain>
    </source>
</reference>
<evidence type="ECO:0000313" key="4">
    <source>
        <dbReference type="Proteomes" id="UP001324287"/>
    </source>
</evidence>
<protein>
    <recommendedName>
        <fullName evidence="2">DUF7669 domain-containing protein</fullName>
    </recommendedName>
</protein>
<dbReference type="EMBL" id="CP141261">
    <property type="protein sequence ID" value="WRL62410.1"/>
    <property type="molecule type" value="Genomic_DNA"/>
</dbReference>
<gene>
    <name evidence="3" type="ORF">U6N30_20620</name>
</gene>
<evidence type="ECO:0000256" key="1">
    <source>
        <dbReference type="SAM" id="MobiDB-lite"/>
    </source>
</evidence>
<dbReference type="Proteomes" id="UP001324287">
    <property type="component" value="Chromosome"/>
</dbReference>
<feature type="region of interest" description="Disordered" evidence="1">
    <location>
        <begin position="204"/>
        <end position="224"/>
    </location>
</feature>
<keyword evidence="4" id="KW-1185">Reference proteome</keyword>
<name>A0ABZ1B031_9ACTN</name>
<sequence length="317" mass="32514">MIDWPGVWAAVAARVAAHRAAGRGHLLTEDTVRLETVLVLEQFGVAPGRLAAEVPAPELAGGKLDLAVDFPGGAVVELKYPQDSRTGISPDTMTFGELLRDFLRVAAVPAGDRWVVQLLNDRLVRYVASAGVRHGLGWAESVGDTVTLPAAVLSALPATAARAIGTAAVPGTVTATCAVLAPVGDGLSLYAFRVDGLPVGEPVAGPEGSVAPPPDAVGADAAPRGATRDGARVKILAAAHAVVARSGQAAFTMPEVIAEMRRRGTGYADSTIRTMIAAHLCADATGEGVAGYADFTRAGRGQYRFTGTHGRDVGGRS</sequence>
<dbReference type="RefSeq" id="WP_324273764.1">
    <property type="nucleotide sequence ID" value="NZ_CP141261.1"/>
</dbReference>
<dbReference type="InterPro" id="IPR056086">
    <property type="entry name" value="DUF7669"/>
</dbReference>
<evidence type="ECO:0000313" key="3">
    <source>
        <dbReference type="EMBL" id="WRL62410.1"/>
    </source>
</evidence>
<feature type="domain" description="DUF7669" evidence="2">
    <location>
        <begin position="236"/>
        <end position="304"/>
    </location>
</feature>
<accession>A0ABZ1B031</accession>
<dbReference type="Pfam" id="PF24706">
    <property type="entry name" value="DUF7669"/>
    <property type="match status" value="1"/>
</dbReference>
<evidence type="ECO:0000259" key="2">
    <source>
        <dbReference type="Pfam" id="PF24706"/>
    </source>
</evidence>
<proteinExistence type="predicted"/>